<feature type="region of interest" description="Disordered" evidence="1">
    <location>
        <begin position="22"/>
        <end position="43"/>
    </location>
</feature>
<proteinExistence type="predicted"/>
<dbReference type="Proteomes" id="UP000254589">
    <property type="component" value="Unassembled WGS sequence"/>
</dbReference>
<evidence type="ECO:0000256" key="1">
    <source>
        <dbReference type="SAM" id="MobiDB-lite"/>
    </source>
</evidence>
<name>A0AAJ5D0X5_PANPU</name>
<protein>
    <submittedName>
        <fullName evidence="2">Uncharacterized protein</fullName>
    </submittedName>
</protein>
<evidence type="ECO:0000313" key="2">
    <source>
        <dbReference type="EMBL" id="SUA91117.1"/>
    </source>
</evidence>
<gene>
    <name evidence="2" type="ORF">NCTC13159_02606</name>
</gene>
<sequence length="230" mass="24584">MLTCGASGAPLFSPSVRVTAGYRGEERGDNKRENAHRQKGSAVGENSNSAFYIALRHRVPTASCCSRPCWLRVTSHPPSFFASAFAAAFSPVLSPLFAPFLFVGPSISRHAARIVSAKYAQCGLKTLCSPFCYAIRSRYSAALGGIGRHGAVSSGVLAGGSGRPGLPSRVSAPAPRVPFLYRVHSAPPNIRRRRMSCLLVVPSSSPFVAPADERIHRFSRVRDARAGRTS</sequence>
<feature type="compositionally biased region" description="Basic and acidic residues" evidence="1">
    <location>
        <begin position="23"/>
        <end position="36"/>
    </location>
</feature>
<accession>A0AAJ5D0X5</accession>
<evidence type="ECO:0000313" key="3">
    <source>
        <dbReference type="Proteomes" id="UP000254589"/>
    </source>
</evidence>
<dbReference type="EMBL" id="UGSJ01000001">
    <property type="protein sequence ID" value="SUA91117.1"/>
    <property type="molecule type" value="Genomic_DNA"/>
</dbReference>
<organism evidence="2 3">
    <name type="scientific">Pandoraea pulmonicola</name>
    <dbReference type="NCBI Taxonomy" id="93221"/>
    <lineage>
        <taxon>Bacteria</taxon>
        <taxon>Pseudomonadati</taxon>
        <taxon>Pseudomonadota</taxon>
        <taxon>Betaproteobacteria</taxon>
        <taxon>Burkholderiales</taxon>
        <taxon>Burkholderiaceae</taxon>
        <taxon>Pandoraea</taxon>
    </lineage>
</organism>
<comment type="caution">
    <text evidence="2">The sequence shown here is derived from an EMBL/GenBank/DDBJ whole genome shotgun (WGS) entry which is preliminary data.</text>
</comment>
<dbReference type="AlphaFoldDB" id="A0AAJ5D0X5"/>
<reference evidence="2 3" key="1">
    <citation type="submission" date="2018-06" db="EMBL/GenBank/DDBJ databases">
        <authorList>
            <consortium name="Pathogen Informatics"/>
            <person name="Doyle S."/>
        </authorList>
    </citation>
    <scope>NUCLEOTIDE SEQUENCE [LARGE SCALE GENOMIC DNA]</scope>
    <source>
        <strain evidence="2 3">NCTC13159</strain>
    </source>
</reference>